<dbReference type="InterPro" id="IPR031649">
    <property type="entry name" value="GPHH_dom"/>
</dbReference>
<evidence type="ECO:0000256" key="3">
    <source>
        <dbReference type="ARBA" id="ARBA00022568"/>
    </source>
</evidence>
<feature type="compositionally biased region" description="Basic and acidic residues" evidence="13">
    <location>
        <begin position="785"/>
        <end position="803"/>
    </location>
</feature>
<dbReference type="FunFam" id="1.10.238.10:FF:000063">
    <property type="entry name" value="Voltage-dependent N-type calcium channel subunit alpha"/>
    <property type="match status" value="1"/>
</dbReference>
<dbReference type="GO" id="GO:0008331">
    <property type="term" value="F:high voltage-gated calcium channel activity"/>
    <property type="evidence" value="ECO:0007669"/>
    <property type="project" value="TreeGrafter"/>
</dbReference>
<evidence type="ECO:0000256" key="10">
    <source>
        <dbReference type="ARBA" id="ARBA00023065"/>
    </source>
</evidence>
<feature type="region of interest" description="Disordered" evidence="13">
    <location>
        <begin position="341"/>
        <end position="385"/>
    </location>
</feature>
<dbReference type="SUPFAM" id="SSF81324">
    <property type="entry name" value="Voltage-gated potassium channels"/>
    <property type="match status" value="1"/>
</dbReference>
<keyword evidence="10" id="KW-0406">Ion transport</keyword>
<evidence type="ECO:0000256" key="14">
    <source>
        <dbReference type="SAM" id="Phobius"/>
    </source>
</evidence>
<keyword evidence="5 14" id="KW-0812">Transmembrane</keyword>
<dbReference type="Gene3D" id="1.10.287.70">
    <property type="match status" value="1"/>
</dbReference>
<name>A0A087TYK9_STEMI</name>
<dbReference type="STRING" id="407821.A0A087TYK9"/>
<dbReference type="Pfam" id="PF16905">
    <property type="entry name" value="GPHH"/>
    <property type="match status" value="1"/>
</dbReference>
<keyword evidence="8" id="KW-0851">Voltage-gated channel</keyword>
<reference evidence="16 17" key="1">
    <citation type="submission" date="2013-11" db="EMBL/GenBank/DDBJ databases">
        <title>Genome sequencing of Stegodyphus mimosarum.</title>
        <authorList>
            <person name="Bechsgaard J."/>
        </authorList>
    </citation>
    <scope>NUCLEOTIDE SEQUENCE [LARGE SCALE GENOMIC DNA]</scope>
</reference>
<keyword evidence="11 14" id="KW-0472">Membrane</keyword>
<keyword evidence="2" id="KW-0813">Transport</keyword>
<evidence type="ECO:0000259" key="15">
    <source>
        <dbReference type="SMART" id="SM01062"/>
    </source>
</evidence>
<keyword evidence="9 14" id="KW-1133">Transmembrane helix</keyword>
<dbReference type="InterPro" id="IPR014873">
    <property type="entry name" value="VDCC_a1su_IQ"/>
</dbReference>
<protein>
    <submittedName>
        <fullName evidence="16">Voltage-dependent calcium channel type D subunit alpha-1</fullName>
    </submittedName>
</protein>
<feature type="region of interest" description="Disordered" evidence="13">
    <location>
        <begin position="619"/>
        <end position="655"/>
    </location>
</feature>
<dbReference type="InterPro" id="IPR050599">
    <property type="entry name" value="VDCC_alpha-1_subunit"/>
</dbReference>
<dbReference type="PANTHER" id="PTHR45628">
    <property type="entry name" value="VOLTAGE-DEPENDENT CALCIUM CHANNEL TYPE A SUBUNIT ALPHA-1"/>
    <property type="match status" value="1"/>
</dbReference>
<evidence type="ECO:0000256" key="13">
    <source>
        <dbReference type="SAM" id="MobiDB-lite"/>
    </source>
</evidence>
<feature type="region of interest" description="Disordered" evidence="13">
    <location>
        <begin position="446"/>
        <end position="502"/>
    </location>
</feature>
<evidence type="ECO:0000256" key="2">
    <source>
        <dbReference type="ARBA" id="ARBA00022448"/>
    </source>
</evidence>
<feature type="region of interest" description="Disordered" evidence="13">
    <location>
        <begin position="565"/>
        <end position="585"/>
    </location>
</feature>
<dbReference type="Proteomes" id="UP000054359">
    <property type="component" value="Unassembled WGS sequence"/>
</dbReference>
<dbReference type="SMART" id="SM01062">
    <property type="entry name" value="Ca_chan_IQ"/>
    <property type="match status" value="1"/>
</dbReference>
<dbReference type="GO" id="GO:0098703">
    <property type="term" value="P:calcium ion import across plasma membrane"/>
    <property type="evidence" value="ECO:0007669"/>
    <property type="project" value="TreeGrafter"/>
</dbReference>
<evidence type="ECO:0000256" key="11">
    <source>
        <dbReference type="ARBA" id="ARBA00023136"/>
    </source>
</evidence>
<accession>A0A087TYK9</accession>
<evidence type="ECO:0000256" key="6">
    <source>
        <dbReference type="ARBA" id="ARBA00022737"/>
    </source>
</evidence>
<evidence type="ECO:0000313" key="16">
    <source>
        <dbReference type="EMBL" id="KFM70198.1"/>
    </source>
</evidence>
<dbReference type="PANTHER" id="PTHR45628:SF1">
    <property type="entry name" value="VOLTAGE-DEPENDENT CALCIUM CHANNEL TYPE D SUBUNIT ALPHA-1"/>
    <property type="match status" value="1"/>
</dbReference>
<feature type="compositionally biased region" description="Polar residues" evidence="13">
    <location>
        <begin position="762"/>
        <end position="783"/>
    </location>
</feature>
<dbReference type="EMBL" id="KK117338">
    <property type="protein sequence ID" value="KFM70198.1"/>
    <property type="molecule type" value="Genomic_DNA"/>
</dbReference>
<dbReference type="Pfam" id="PF00520">
    <property type="entry name" value="Ion_trans"/>
    <property type="match status" value="1"/>
</dbReference>
<evidence type="ECO:0000256" key="7">
    <source>
        <dbReference type="ARBA" id="ARBA00022837"/>
    </source>
</evidence>
<evidence type="ECO:0000256" key="9">
    <source>
        <dbReference type="ARBA" id="ARBA00022989"/>
    </source>
</evidence>
<keyword evidence="17" id="KW-1185">Reference proteome</keyword>
<organism evidence="16 17">
    <name type="scientific">Stegodyphus mimosarum</name>
    <name type="common">African social velvet spider</name>
    <dbReference type="NCBI Taxonomy" id="407821"/>
    <lineage>
        <taxon>Eukaryota</taxon>
        <taxon>Metazoa</taxon>
        <taxon>Ecdysozoa</taxon>
        <taxon>Arthropoda</taxon>
        <taxon>Chelicerata</taxon>
        <taxon>Arachnida</taxon>
        <taxon>Araneae</taxon>
        <taxon>Araneomorphae</taxon>
        <taxon>Entelegynae</taxon>
        <taxon>Eresoidea</taxon>
        <taxon>Eresidae</taxon>
        <taxon>Stegodyphus</taxon>
    </lineage>
</organism>
<keyword evidence="4" id="KW-0107">Calcium channel</keyword>
<feature type="region of interest" description="Disordered" evidence="13">
    <location>
        <begin position="757"/>
        <end position="803"/>
    </location>
</feature>
<feature type="compositionally biased region" description="Polar residues" evidence="13">
    <location>
        <begin position="643"/>
        <end position="655"/>
    </location>
</feature>
<evidence type="ECO:0000256" key="12">
    <source>
        <dbReference type="ARBA" id="ARBA00023303"/>
    </source>
</evidence>
<keyword evidence="7" id="KW-0106">Calcium</keyword>
<dbReference type="InterPro" id="IPR005821">
    <property type="entry name" value="Ion_trans_dom"/>
</dbReference>
<dbReference type="Pfam" id="PF08763">
    <property type="entry name" value="Ca_chan_IQ"/>
    <property type="match status" value="1"/>
</dbReference>
<evidence type="ECO:0000256" key="4">
    <source>
        <dbReference type="ARBA" id="ARBA00022673"/>
    </source>
</evidence>
<keyword evidence="12" id="KW-0407">Ion channel</keyword>
<feature type="compositionally biased region" description="Polar residues" evidence="13">
    <location>
        <begin position="345"/>
        <end position="372"/>
    </location>
</feature>
<dbReference type="OrthoDB" id="431720at2759"/>
<evidence type="ECO:0000256" key="5">
    <source>
        <dbReference type="ARBA" id="ARBA00022692"/>
    </source>
</evidence>
<proteinExistence type="predicted"/>
<feature type="transmembrane region" description="Helical" evidence="14">
    <location>
        <begin position="82"/>
        <end position="106"/>
    </location>
</feature>
<keyword evidence="6" id="KW-0677">Repeat</keyword>
<evidence type="ECO:0000256" key="1">
    <source>
        <dbReference type="ARBA" id="ARBA00004141"/>
    </source>
</evidence>
<feature type="compositionally biased region" description="Low complexity" evidence="13">
    <location>
        <begin position="483"/>
        <end position="496"/>
    </location>
</feature>
<comment type="subcellular location">
    <subcellularLocation>
        <location evidence="1">Membrane</location>
        <topology evidence="1">Multi-pass membrane protein</topology>
    </subcellularLocation>
</comment>
<dbReference type="AlphaFoldDB" id="A0A087TYK9"/>
<feature type="non-terminal residue" evidence="16">
    <location>
        <position position="803"/>
    </location>
</feature>
<evidence type="ECO:0000256" key="8">
    <source>
        <dbReference type="ARBA" id="ARBA00022882"/>
    </source>
</evidence>
<keyword evidence="3" id="KW-0109">Calcium transport</keyword>
<sequence>MLFFIYAVIGMQMFGRIALDPETAIHRNNHFQTFPQAVLVLFRSATGEGWQEIMMACTNKPTTKCDPRSDESFGEVCGSEVALPYFISFYILCSFLVINLFVAVIMDNFDYLTRDWSILGPHHLDEFIRLWSEYDPDAKGRIKHLDVVTLLRKISPPLGFGKLCPHRVACKKLVSMNMPLNSDGTVMFNATLFALVRTSLHIKTEGNIDEANEELRAVIKKIWKRTSDELLDQVVPPAGADDDVTVGKFYATFLIQDYFRRFKKRKEERSHDTGGKAQERTVALQAGLRTLHEIGPEIRRAISGSLEVEENETVESEPAHRRNHSLFGSMWHSVRGAPLKRTRSLKSNSARSHAKVSPTNSLDVFKSPSQKVNVPGNHIRFTRDSSGATLTSPLALQRGSKSSSVSVDDVYLYQSPNHSPQDSVSNLPAAPQINYSVMDSCSSYEGSFTLEPGENSPGRENIPLRSLRSNQPSPSPLAKVESLESNSSSSQSPSSSGKNEATGTSFLSLCIKEEEEAVGLRPPTPPPRKFTSRGAAASFRIPCIGKRDSHERPILVRQSSSTHSCSDLRGSFSETPSEIAARPKSGEPCNMRHIAASLCFAHLPAMAVAGVQPSTDQWKKRRRLGDGSSHIPTHRASYHGSRDTSLGWNSDSPIKSKSGDVRTAGILGSAESLIGRVLLEQGLGKYCDPDFVRTTQRELAEAINLTQEEMDMAAHQIMQLERRQSMPHMCLETNPQPERVDNVAAMYTESDHLTLRTHTPAAESSSPESGNSRLSTRNVTINLDQIDKSSDVKGFRGTDDTDL</sequence>
<feature type="domain" description="Voltage-dependent calcium channel alpha-1 subunit IQ" evidence="15">
    <location>
        <begin position="241"/>
        <end position="275"/>
    </location>
</feature>
<dbReference type="Gene3D" id="6.10.250.2180">
    <property type="match status" value="1"/>
</dbReference>
<gene>
    <name evidence="16" type="ORF">X975_25870</name>
</gene>
<dbReference type="GO" id="GO:0005891">
    <property type="term" value="C:voltage-gated calcium channel complex"/>
    <property type="evidence" value="ECO:0007669"/>
    <property type="project" value="TreeGrafter"/>
</dbReference>
<evidence type="ECO:0000313" key="17">
    <source>
        <dbReference type="Proteomes" id="UP000054359"/>
    </source>
</evidence>